<evidence type="ECO:0008006" key="4">
    <source>
        <dbReference type="Google" id="ProtNLM"/>
    </source>
</evidence>
<protein>
    <recommendedName>
        <fullName evidence="4">Bys1 family protein</fullName>
    </recommendedName>
</protein>
<feature type="signal peptide" evidence="1">
    <location>
        <begin position="1"/>
        <end position="20"/>
    </location>
</feature>
<accession>A0A0F7ZL11</accession>
<evidence type="ECO:0000256" key="1">
    <source>
        <dbReference type="SAM" id="SignalP"/>
    </source>
</evidence>
<dbReference type="Pfam" id="PF04681">
    <property type="entry name" value="Bys1"/>
    <property type="match status" value="1"/>
</dbReference>
<dbReference type="EMBL" id="KQ030602">
    <property type="protein sequence ID" value="KJZ70875.1"/>
    <property type="molecule type" value="Genomic_DNA"/>
</dbReference>
<dbReference type="AlphaFoldDB" id="A0A0F7ZL11"/>
<evidence type="ECO:0000313" key="2">
    <source>
        <dbReference type="EMBL" id="KJZ70875.1"/>
    </source>
</evidence>
<keyword evidence="1" id="KW-0732">Signal</keyword>
<dbReference type="Proteomes" id="UP000054481">
    <property type="component" value="Unassembled WGS sequence"/>
</dbReference>
<dbReference type="InterPro" id="IPR006771">
    <property type="entry name" value="CetA-like"/>
</dbReference>
<keyword evidence="3" id="KW-1185">Reference proteome</keyword>
<evidence type="ECO:0000313" key="3">
    <source>
        <dbReference type="Proteomes" id="UP000054481"/>
    </source>
</evidence>
<dbReference type="OrthoDB" id="3682664at2759"/>
<name>A0A0F7ZL11_9HYPO</name>
<feature type="chain" id="PRO_5002525868" description="Bys1 family protein" evidence="1">
    <location>
        <begin position="21"/>
        <end position="155"/>
    </location>
</feature>
<reference evidence="2 3" key="1">
    <citation type="journal article" date="2014" name="Genome Biol. Evol.">
        <title>Comparative genomics and transcriptomics analyses reveal divergent lifestyle features of nematode endoparasitic fungus Hirsutella minnesotensis.</title>
        <authorList>
            <person name="Lai Y."/>
            <person name="Liu K."/>
            <person name="Zhang X."/>
            <person name="Zhang X."/>
            <person name="Li K."/>
            <person name="Wang N."/>
            <person name="Shu C."/>
            <person name="Wu Y."/>
            <person name="Wang C."/>
            <person name="Bushley K.E."/>
            <person name="Xiang M."/>
            <person name="Liu X."/>
        </authorList>
    </citation>
    <scope>NUCLEOTIDE SEQUENCE [LARGE SCALE GENOMIC DNA]</scope>
    <source>
        <strain evidence="2 3">3608</strain>
    </source>
</reference>
<organism evidence="2 3">
    <name type="scientific">Hirsutella minnesotensis 3608</name>
    <dbReference type="NCBI Taxonomy" id="1043627"/>
    <lineage>
        <taxon>Eukaryota</taxon>
        <taxon>Fungi</taxon>
        <taxon>Dikarya</taxon>
        <taxon>Ascomycota</taxon>
        <taxon>Pezizomycotina</taxon>
        <taxon>Sordariomycetes</taxon>
        <taxon>Hypocreomycetidae</taxon>
        <taxon>Hypocreales</taxon>
        <taxon>Ophiocordycipitaceae</taxon>
        <taxon>Hirsutella</taxon>
    </lineage>
</organism>
<sequence>MVSPTFILAVGAAMAHAAAAVGKASVVNNCSFAVSAWSVGGDISPANRLQPGGTYSETFTRDPKTGGRAIKITVNPDGLFTGQPQTIFAYSLDGNGVWYDLSDTFGDAFKGYKLVEASSNPNCGAINWSDGVPPAGSQVKVCNADADVTLTLCAK</sequence>
<dbReference type="PANTHER" id="PTHR36195:SF4">
    <property type="entry name" value="DOMAIN PROTEIN, PUTATIVE (AFU_ORTHOLOGUE AFUA_5G01990)-RELATED"/>
    <property type="match status" value="1"/>
</dbReference>
<gene>
    <name evidence="2" type="ORF">HIM_09740</name>
</gene>
<dbReference type="PANTHER" id="PTHR36195">
    <property type="entry name" value="DOMAIN PROTEIN, PUTATIVE (AFU_ORTHOLOGUE AFUA_5G01990)-RELATED-RELATED"/>
    <property type="match status" value="1"/>
</dbReference>
<proteinExistence type="predicted"/>